<accession>A0A1R3L025</accession>
<reference evidence="2" key="1">
    <citation type="submission" date="2013-09" db="EMBL/GenBank/DDBJ databases">
        <title>Corchorus olitorius genome sequencing.</title>
        <authorList>
            <person name="Alam M."/>
            <person name="Haque M.S."/>
            <person name="Islam M.S."/>
            <person name="Emdad E.M."/>
            <person name="Islam M.M."/>
            <person name="Ahmed B."/>
            <person name="Halim A."/>
            <person name="Hossen Q.M.M."/>
            <person name="Hossain M.Z."/>
            <person name="Ahmed R."/>
            <person name="Khan M.M."/>
            <person name="Islam R."/>
            <person name="Rashid M.M."/>
            <person name="Khan S.A."/>
            <person name="Rahman M.S."/>
            <person name="Alam M."/>
            <person name="Yahiya A.S."/>
            <person name="Khan M.S."/>
            <person name="Azam M.S."/>
            <person name="Haque T."/>
            <person name="Lashkar M.Z.H."/>
            <person name="Akhand A.I."/>
            <person name="Morshed G."/>
            <person name="Roy S."/>
            <person name="Uddin K.S."/>
            <person name="Rabeya T."/>
            <person name="Hossain A.S."/>
            <person name="Chowdhury A."/>
            <person name="Snigdha A.R."/>
            <person name="Mortoza M.S."/>
            <person name="Matin S.A."/>
            <person name="Hoque S.M.E."/>
            <person name="Islam M.K."/>
            <person name="Roy D.K."/>
            <person name="Haider R."/>
            <person name="Moosa M.M."/>
            <person name="Elias S.M."/>
            <person name="Hasan A.M."/>
            <person name="Jahan S."/>
            <person name="Shafiuddin M."/>
            <person name="Mahmood N."/>
            <person name="Shommy N.S."/>
        </authorList>
    </citation>
    <scope>NUCLEOTIDE SEQUENCE [LARGE SCALE GENOMIC DNA]</scope>
    <source>
        <strain evidence="2">cv. O-4</strain>
    </source>
</reference>
<evidence type="ECO:0000313" key="2">
    <source>
        <dbReference type="Proteomes" id="UP000187203"/>
    </source>
</evidence>
<comment type="caution">
    <text evidence="1">The sequence shown here is derived from an EMBL/GenBank/DDBJ whole genome shotgun (WGS) entry which is preliminary data.</text>
</comment>
<keyword evidence="2" id="KW-1185">Reference proteome</keyword>
<name>A0A1R3L025_9ROSI</name>
<sequence>MAASKMLIPSLTHFRPLTCAASAAAASYPARLVPHPPDLVKWVKREGGLRSYRASRPHSFEVSVRQSRWGC</sequence>
<protein>
    <submittedName>
        <fullName evidence="1">Uncharacterized protein</fullName>
    </submittedName>
</protein>
<evidence type="ECO:0000313" key="1">
    <source>
        <dbReference type="EMBL" id="OMP12703.1"/>
    </source>
</evidence>
<dbReference type="Proteomes" id="UP000187203">
    <property type="component" value="Unassembled WGS sequence"/>
</dbReference>
<dbReference type="STRING" id="93759.A0A1R3L025"/>
<proteinExistence type="predicted"/>
<dbReference type="EMBL" id="AWUE01007586">
    <property type="protein sequence ID" value="OMP12703.1"/>
    <property type="molecule type" value="Genomic_DNA"/>
</dbReference>
<gene>
    <name evidence="1" type="ORF">COLO4_02853</name>
</gene>
<dbReference type="AlphaFoldDB" id="A0A1R3L025"/>
<dbReference type="OrthoDB" id="1788326at2759"/>
<organism evidence="1 2">
    <name type="scientific">Corchorus olitorius</name>
    <dbReference type="NCBI Taxonomy" id="93759"/>
    <lineage>
        <taxon>Eukaryota</taxon>
        <taxon>Viridiplantae</taxon>
        <taxon>Streptophyta</taxon>
        <taxon>Embryophyta</taxon>
        <taxon>Tracheophyta</taxon>
        <taxon>Spermatophyta</taxon>
        <taxon>Magnoliopsida</taxon>
        <taxon>eudicotyledons</taxon>
        <taxon>Gunneridae</taxon>
        <taxon>Pentapetalae</taxon>
        <taxon>rosids</taxon>
        <taxon>malvids</taxon>
        <taxon>Malvales</taxon>
        <taxon>Malvaceae</taxon>
        <taxon>Grewioideae</taxon>
        <taxon>Apeibeae</taxon>
        <taxon>Corchorus</taxon>
    </lineage>
</organism>